<dbReference type="InterPro" id="IPR012312">
    <property type="entry name" value="Hemerythrin-like"/>
</dbReference>
<keyword evidence="3" id="KW-1185">Reference proteome</keyword>
<dbReference type="GO" id="GO:0006879">
    <property type="term" value="P:intracellular iron ion homeostasis"/>
    <property type="evidence" value="ECO:0007669"/>
    <property type="project" value="InterPro"/>
</dbReference>
<organism evidence="2 3">
    <name type="scientific">Ramlibacter humi</name>
    <dbReference type="NCBI Taxonomy" id="2530451"/>
    <lineage>
        <taxon>Bacteria</taxon>
        <taxon>Pseudomonadati</taxon>
        <taxon>Pseudomonadota</taxon>
        <taxon>Betaproteobacteria</taxon>
        <taxon>Burkholderiales</taxon>
        <taxon>Comamonadaceae</taxon>
        <taxon>Ramlibacter</taxon>
    </lineage>
</organism>
<evidence type="ECO:0000313" key="2">
    <source>
        <dbReference type="EMBL" id="TFZ03609.1"/>
    </source>
</evidence>
<feature type="domain" description="Hemerythrin-like" evidence="1">
    <location>
        <begin position="22"/>
        <end position="145"/>
    </location>
</feature>
<reference evidence="2 3" key="1">
    <citation type="submission" date="2019-03" db="EMBL/GenBank/DDBJ databases">
        <title>Ramlibacter sp. 18x22-1, whole genome shotgun sequence.</title>
        <authorList>
            <person name="Zhang X."/>
            <person name="Feng G."/>
            <person name="Zhu H."/>
        </authorList>
    </citation>
    <scope>NUCLEOTIDE SEQUENCE [LARGE SCALE GENOMIC DNA]</scope>
    <source>
        <strain evidence="2 3">18x22-1</strain>
    </source>
</reference>
<dbReference type="EMBL" id="SMLK01000002">
    <property type="protein sequence ID" value="TFZ03609.1"/>
    <property type="molecule type" value="Genomic_DNA"/>
</dbReference>
<dbReference type="Gene3D" id="1.20.120.520">
    <property type="entry name" value="nmb1532 protein domain like"/>
    <property type="match status" value="1"/>
</dbReference>
<dbReference type="Pfam" id="PF01814">
    <property type="entry name" value="Hemerythrin"/>
    <property type="match status" value="1"/>
</dbReference>
<dbReference type="Proteomes" id="UP000297839">
    <property type="component" value="Unassembled WGS sequence"/>
</dbReference>
<proteinExistence type="predicted"/>
<dbReference type="InterPro" id="IPR045808">
    <property type="entry name" value="Hr_FBXL5"/>
</dbReference>
<evidence type="ECO:0000259" key="1">
    <source>
        <dbReference type="Pfam" id="PF01814"/>
    </source>
</evidence>
<evidence type="ECO:0000313" key="3">
    <source>
        <dbReference type="Proteomes" id="UP000297839"/>
    </source>
</evidence>
<dbReference type="AlphaFoldDB" id="A0A4Z0C058"/>
<gene>
    <name evidence="2" type="ORF">EZ216_08035</name>
</gene>
<accession>A0A4Z0C058</accession>
<protein>
    <recommendedName>
        <fullName evidence="1">Hemerythrin-like domain-containing protein</fullName>
    </recommendedName>
</protein>
<dbReference type="OrthoDB" id="5654170at2"/>
<dbReference type="CDD" id="cd12109">
    <property type="entry name" value="Hr_FBXL5"/>
    <property type="match status" value="1"/>
</dbReference>
<sequence length="243" mass="26772">MKIDALELQRLAAVPNRLDMYSGIHKAMRACMADALLALGRADLDDTAALAAATQRVLDLMDLCEGHLAHENVHIHRAIEARAPGAADAIAHEHEQHVRHIDALRACTLALKMARPELRPAAAQMVYRELALFVADNFRHMHVEETAHNAVLWAHYTDAELAAIHDALVASIPPEKMMGFARWLVPFLNPAERLGLLGDMRAKAPPPAFEAVLDVVRPHLDDREWHQLCNGLGRPAVPGLVEA</sequence>
<comment type="caution">
    <text evidence="2">The sequence shown here is derived from an EMBL/GenBank/DDBJ whole genome shotgun (WGS) entry which is preliminary data.</text>
</comment>
<dbReference type="RefSeq" id="WP_135249234.1">
    <property type="nucleotide sequence ID" value="NZ_SMLK01000002.1"/>
</dbReference>
<name>A0A4Z0C058_9BURK</name>